<name>A0A9Q0YQD9_HOLLE</name>
<reference evidence="2" key="1">
    <citation type="submission" date="2021-10" db="EMBL/GenBank/DDBJ databases">
        <title>Tropical sea cucumber genome reveals ecological adaptation and Cuvierian tubules defense mechanism.</title>
        <authorList>
            <person name="Chen T."/>
        </authorList>
    </citation>
    <scope>NUCLEOTIDE SEQUENCE</scope>
    <source>
        <strain evidence="2">Nanhai2018</strain>
        <tissue evidence="2">Muscle</tissue>
    </source>
</reference>
<organism evidence="2 3">
    <name type="scientific">Holothuria leucospilota</name>
    <name type="common">Black long sea cucumber</name>
    <name type="synonym">Mertensiothuria leucospilota</name>
    <dbReference type="NCBI Taxonomy" id="206669"/>
    <lineage>
        <taxon>Eukaryota</taxon>
        <taxon>Metazoa</taxon>
        <taxon>Echinodermata</taxon>
        <taxon>Eleutherozoa</taxon>
        <taxon>Echinozoa</taxon>
        <taxon>Holothuroidea</taxon>
        <taxon>Aspidochirotacea</taxon>
        <taxon>Aspidochirotida</taxon>
        <taxon>Holothuriidae</taxon>
        <taxon>Holothuria</taxon>
    </lineage>
</organism>
<dbReference type="AlphaFoldDB" id="A0A9Q0YQD9"/>
<comment type="caution">
    <text evidence="2">The sequence shown here is derived from an EMBL/GenBank/DDBJ whole genome shotgun (WGS) entry which is preliminary data.</text>
</comment>
<proteinExistence type="predicted"/>
<gene>
    <name evidence="2" type="ORF">HOLleu_31658</name>
</gene>
<accession>A0A9Q0YQD9</accession>
<feature type="region of interest" description="Disordered" evidence="1">
    <location>
        <begin position="1"/>
        <end position="20"/>
    </location>
</feature>
<dbReference type="Proteomes" id="UP001152320">
    <property type="component" value="Chromosome 16"/>
</dbReference>
<dbReference type="EMBL" id="JAIZAY010000016">
    <property type="protein sequence ID" value="KAJ8026738.1"/>
    <property type="molecule type" value="Genomic_DNA"/>
</dbReference>
<protein>
    <submittedName>
        <fullName evidence="2">Uncharacterized protein</fullName>
    </submittedName>
</protein>
<sequence>MADGLLSHSYTRRDSGSATTPTVMWSTFSSLFKVSPIRSNILTVSPSAGGLRAKFTNCQEHPENDPGCQCYPNNPVLSIF</sequence>
<evidence type="ECO:0000313" key="3">
    <source>
        <dbReference type="Proteomes" id="UP001152320"/>
    </source>
</evidence>
<evidence type="ECO:0000256" key="1">
    <source>
        <dbReference type="SAM" id="MobiDB-lite"/>
    </source>
</evidence>
<evidence type="ECO:0000313" key="2">
    <source>
        <dbReference type="EMBL" id="KAJ8026738.1"/>
    </source>
</evidence>
<keyword evidence="3" id="KW-1185">Reference proteome</keyword>